<sequence>MSNRWDNHIQRISAAVTRPPKAKGGVPGSTPLSKTVYVLINSIDTVFGRPDHIIRAGACATALSRPASRSSVRGAPGYRFSTRQQFGKHSILATGIQVKVY</sequence>
<protein>
    <submittedName>
        <fullName evidence="1">Uncharacterized protein</fullName>
    </submittedName>
</protein>
<dbReference type="EMBL" id="CP019312">
    <property type="protein sequence ID" value="APX11229.1"/>
    <property type="molecule type" value="Genomic_DNA"/>
</dbReference>
<name>A0A1P8MTE3_9RHOB</name>
<gene>
    <name evidence="1" type="ORF">BWR18_05660</name>
</gene>
<dbReference type="RefSeq" id="WP_076627093.1">
    <property type="nucleotide sequence ID" value="NZ_CP019312.1"/>
</dbReference>
<keyword evidence="2" id="KW-1185">Reference proteome</keyword>
<proteinExistence type="predicted"/>
<evidence type="ECO:0000313" key="2">
    <source>
        <dbReference type="Proteomes" id="UP000186336"/>
    </source>
</evidence>
<accession>A0A1P8MTE3</accession>
<reference evidence="1 2" key="1">
    <citation type="submission" date="2017-01" db="EMBL/GenBank/DDBJ databases">
        <title>Complete genome of Tateyamaria omphalii DOK1-4 isolated from seawater in Dokdo.</title>
        <authorList>
            <person name="Kim J.H."/>
            <person name="Chi W.-J."/>
        </authorList>
    </citation>
    <scope>NUCLEOTIDE SEQUENCE [LARGE SCALE GENOMIC DNA]</scope>
    <source>
        <strain evidence="1 2">DOK1-4</strain>
    </source>
</reference>
<evidence type="ECO:0000313" key="1">
    <source>
        <dbReference type="EMBL" id="APX11229.1"/>
    </source>
</evidence>
<dbReference type="Proteomes" id="UP000186336">
    <property type="component" value="Chromosome"/>
</dbReference>
<organism evidence="1 2">
    <name type="scientific">Tateyamaria omphalii</name>
    <dbReference type="NCBI Taxonomy" id="299262"/>
    <lineage>
        <taxon>Bacteria</taxon>
        <taxon>Pseudomonadati</taxon>
        <taxon>Pseudomonadota</taxon>
        <taxon>Alphaproteobacteria</taxon>
        <taxon>Rhodobacterales</taxon>
        <taxon>Roseobacteraceae</taxon>
        <taxon>Tateyamaria</taxon>
    </lineage>
</organism>
<dbReference type="KEGG" id="tom:BWR18_05660"/>
<dbReference type="AlphaFoldDB" id="A0A1P8MTE3"/>